<dbReference type="PANTHER" id="PTHR12215:SF10">
    <property type="entry name" value="L-AMINOADIPATE-SEMIALDEHYDE DEHYDROGENASE-PHOSPHOPANTETHEINYL TRANSFERASE"/>
    <property type="match status" value="1"/>
</dbReference>
<reference evidence="5 6" key="1">
    <citation type="submission" date="2018-01" db="EMBL/GenBank/DDBJ databases">
        <authorList>
            <person name="Gaut B.S."/>
            <person name="Morton B.R."/>
            <person name="Clegg M.T."/>
            <person name="Duvall M.R."/>
        </authorList>
    </citation>
    <scope>NUCLEOTIDE SEQUENCE [LARGE SCALE GENOMIC DNA]</scope>
    <source>
        <strain evidence="5">GP69</strain>
    </source>
</reference>
<sequence length="268" mass="29826">MYLAEYLLSIREFLTEESGEALVERAFSCIDEERKRKAEKIRPGRARAASLGAGLLLQLGAGEALRGAGARESAGAPCAAYSVREVLKRLEELPGQSLTYRYGENGKPYFRELPFYFSLSHSGDYVFCVLSVEEVGADIQQHRRNLKAGNRRHLADRFFSEEERRALEDSEESEVLFYRLWARKEALGKLTGKGVAGILNVNLLPEEGTLSRDGVSPGNVRLSGDGGRASQQKEEPVRERILLPGRQLVWKEYSDIAGYSIAVCHVTA</sequence>
<evidence type="ECO:0000256" key="3">
    <source>
        <dbReference type="SAM" id="MobiDB-lite"/>
    </source>
</evidence>
<dbReference type="GO" id="GO:0000287">
    <property type="term" value="F:magnesium ion binding"/>
    <property type="evidence" value="ECO:0007669"/>
    <property type="project" value="InterPro"/>
</dbReference>
<dbReference type="EC" id="2.7.8.-" evidence="5"/>
<dbReference type="GO" id="GO:0005829">
    <property type="term" value="C:cytosol"/>
    <property type="evidence" value="ECO:0007669"/>
    <property type="project" value="TreeGrafter"/>
</dbReference>
<dbReference type="RefSeq" id="WP_103238060.1">
    <property type="nucleotide sequence ID" value="NZ_JANJZD010000003.1"/>
</dbReference>
<name>A0A2K4ZBU9_9FIRM</name>
<dbReference type="InterPro" id="IPR050559">
    <property type="entry name" value="P-Pant_transferase_sf"/>
</dbReference>
<dbReference type="PANTHER" id="PTHR12215">
    <property type="entry name" value="PHOSPHOPANTETHEINE TRANSFERASE"/>
    <property type="match status" value="1"/>
</dbReference>
<dbReference type="InterPro" id="IPR008278">
    <property type="entry name" value="4-PPantetheinyl_Trfase_dom"/>
</dbReference>
<dbReference type="InterPro" id="IPR037143">
    <property type="entry name" value="4-PPantetheinyl_Trfase_dom_sf"/>
</dbReference>
<proteinExistence type="inferred from homology"/>
<keyword evidence="2 5" id="KW-0808">Transferase</keyword>
<evidence type="ECO:0000313" key="5">
    <source>
        <dbReference type="EMBL" id="SOY27939.1"/>
    </source>
</evidence>
<evidence type="ECO:0000256" key="1">
    <source>
        <dbReference type="ARBA" id="ARBA00010990"/>
    </source>
</evidence>
<feature type="domain" description="4'-phosphopantetheinyl transferase" evidence="4">
    <location>
        <begin position="135"/>
        <end position="202"/>
    </location>
</feature>
<dbReference type="EMBL" id="OFSM01000003">
    <property type="protein sequence ID" value="SOY27939.1"/>
    <property type="molecule type" value="Genomic_DNA"/>
</dbReference>
<accession>A0A2K4ZBU9</accession>
<protein>
    <submittedName>
        <fullName evidence="5">4'-phosphopantetheinyl transferase psf-1</fullName>
        <ecNumber evidence="5">2.7.8.-</ecNumber>
    </submittedName>
</protein>
<evidence type="ECO:0000313" key="6">
    <source>
        <dbReference type="Proteomes" id="UP000236311"/>
    </source>
</evidence>
<comment type="similarity">
    <text evidence="1">Belongs to the P-Pant transferase superfamily. Gsp/Sfp/HetI/AcpT family.</text>
</comment>
<dbReference type="AlphaFoldDB" id="A0A2K4ZBU9"/>
<feature type="region of interest" description="Disordered" evidence="3">
    <location>
        <begin position="210"/>
        <end position="236"/>
    </location>
</feature>
<dbReference type="Proteomes" id="UP000236311">
    <property type="component" value="Unassembled WGS sequence"/>
</dbReference>
<dbReference type="GO" id="GO:0019878">
    <property type="term" value="P:lysine biosynthetic process via aminoadipic acid"/>
    <property type="evidence" value="ECO:0007669"/>
    <property type="project" value="TreeGrafter"/>
</dbReference>
<organism evidence="5 6">
    <name type="scientific">Acetatifactor muris</name>
    <dbReference type="NCBI Taxonomy" id="879566"/>
    <lineage>
        <taxon>Bacteria</taxon>
        <taxon>Bacillati</taxon>
        <taxon>Bacillota</taxon>
        <taxon>Clostridia</taxon>
        <taxon>Lachnospirales</taxon>
        <taxon>Lachnospiraceae</taxon>
        <taxon>Acetatifactor</taxon>
    </lineage>
</organism>
<dbReference type="SUPFAM" id="SSF56214">
    <property type="entry name" value="4'-phosphopantetheinyl transferase"/>
    <property type="match status" value="2"/>
</dbReference>
<evidence type="ECO:0000256" key="2">
    <source>
        <dbReference type="ARBA" id="ARBA00022679"/>
    </source>
</evidence>
<dbReference type="Gene3D" id="3.90.470.20">
    <property type="entry name" value="4'-phosphopantetheinyl transferase domain"/>
    <property type="match status" value="2"/>
</dbReference>
<dbReference type="GO" id="GO:0008897">
    <property type="term" value="F:holo-[acyl-carrier-protein] synthase activity"/>
    <property type="evidence" value="ECO:0007669"/>
    <property type="project" value="InterPro"/>
</dbReference>
<keyword evidence="6" id="KW-1185">Reference proteome</keyword>
<dbReference type="Pfam" id="PF01648">
    <property type="entry name" value="ACPS"/>
    <property type="match status" value="1"/>
</dbReference>
<dbReference type="OrthoDB" id="9808281at2"/>
<evidence type="ECO:0000259" key="4">
    <source>
        <dbReference type="Pfam" id="PF01648"/>
    </source>
</evidence>
<gene>
    <name evidence="5" type="primary">psf-1</name>
    <name evidence="5" type="ORF">AMURIS_00644</name>
</gene>